<keyword evidence="1" id="KW-0472">Membrane</keyword>
<evidence type="ECO:0000313" key="3">
    <source>
        <dbReference type="Proteomes" id="UP001597362"/>
    </source>
</evidence>
<feature type="transmembrane region" description="Helical" evidence="1">
    <location>
        <begin position="102"/>
        <end position="119"/>
    </location>
</feature>
<keyword evidence="1" id="KW-0812">Transmembrane</keyword>
<feature type="transmembrane region" description="Helical" evidence="1">
    <location>
        <begin position="74"/>
        <end position="95"/>
    </location>
</feature>
<sequence length="230" mass="25622">MYAWLKMAAVLIVTAMLTRLTPFSFFFRNVDTLIHELSHALVTLVLSGKVRYIYLFSDQSGVTLTSFASAWKGIPISLAGYTGSAMFAVLLFFLFAHRKVKAGLIVIASLALIGLLLFVRNNYGMMWSGGFVAVTILVYAFAPSWLRNGYYLLIAFICLVESVLSSFTILSMSFLYPSIAGDATNLSNYTHVPAFVWGILFTLFSLWCAKHSTMLLFRKEPEPIDESLGM</sequence>
<protein>
    <submittedName>
        <fullName evidence="2">M50 family metallopeptidase</fullName>
    </submittedName>
</protein>
<dbReference type="InterPro" id="IPR049500">
    <property type="entry name" value="Peptidase_M50B-like"/>
</dbReference>
<accession>A0ABW4YQF6</accession>
<organism evidence="2 3">
    <name type="scientific">Paenibacillus yanchengensis</name>
    <dbReference type="NCBI Taxonomy" id="2035833"/>
    <lineage>
        <taxon>Bacteria</taxon>
        <taxon>Bacillati</taxon>
        <taxon>Bacillota</taxon>
        <taxon>Bacilli</taxon>
        <taxon>Bacillales</taxon>
        <taxon>Paenibacillaceae</taxon>
        <taxon>Paenibacillus</taxon>
    </lineage>
</organism>
<reference evidence="3" key="1">
    <citation type="journal article" date="2019" name="Int. J. Syst. Evol. Microbiol.">
        <title>The Global Catalogue of Microorganisms (GCM) 10K type strain sequencing project: providing services to taxonomists for standard genome sequencing and annotation.</title>
        <authorList>
            <consortium name="The Broad Institute Genomics Platform"/>
            <consortium name="The Broad Institute Genome Sequencing Center for Infectious Disease"/>
            <person name="Wu L."/>
            <person name="Ma J."/>
        </authorList>
    </citation>
    <scope>NUCLEOTIDE SEQUENCE [LARGE SCALE GENOMIC DNA]</scope>
    <source>
        <strain evidence="3">GH52</strain>
    </source>
</reference>
<dbReference type="Pfam" id="PF13398">
    <property type="entry name" value="Peptidase_M50B"/>
    <property type="match status" value="1"/>
</dbReference>
<gene>
    <name evidence="2" type="ORF">ACFSJH_18715</name>
</gene>
<feature type="transmembrane region" description="Helical" evidence="1">
    <location>
        <begin position="188"/>
        <end position="209"/>
    </location>
</feature>
<keyword evidence="3" id="KW-1185">Reference proteome</keyword>
<feature type="transmembrane region" description="Helical" evidence="1">
    <location>
        <begin position="149"/>
        <end position="176"/>
    </location>
</feature>
<evidence type="ECO:0000313" key="2">
    <source>
        <dbReference type="EMBL" id="MFD2117767.1"/>
    </source>
</evidence>
<feature type="transmembrane region" description="Helical" evidence="1">
    <location>
        <begin position="6"/>
        <end position="25"/>
    </location>
</feature>
<name>A0ABW4YQF6_9BACL</name>
<evidence type="ECO:0000256" key="1">
    <source>
        <dbReference type="SAM" id="Phobius"/>
    </source>
</evidence>
<dbReference type="Proteomes" id="UP001597362">
    <property type="component" value="Unassembled WGS sequence"/>
</dbReference>
<dbReference type="RefSeq" id="WP_377775026.1">
    <property type="nucleotide sequence ID" value="NZ_JBHUHO010000047.1"/>
</dbReference>
<keyword evidence="1" id="KW-1133">Transmembrane helix</keyword>
<feature type="transmembrane region" description="Helical" evidence="1">
    <location>
        <begin position="125"/>
        <end position="142"/>
    </location>
</feature>
<dbReference type="EMBL" id="JBHUHO010000047">
    <property type="protein sequence ID" value="MFD2117767.1"/>
    <property type="molecule type" value="Genomic_DNA"/>
</dbReference>
<comment type="caution">
    <text evidence="2">The sequence shown here is derived from an EMBL/GenBank/DDBJ whole genome shotgun (WGS) entry which is preliminary data.</text>
</comment>
<proteinExistence type="predicted"/>